<dbReference type="AlphaFoldDB" id="A0AAV2BVK4"/>
<keyword evidence="1" id="KW-0812">Transmembrane</keyword>
<reference evidence="2 3" key="1">
    <citation type="submission" date="2024-04" db="EMBL/GenBank/DDBJ databases">
        <authorList>
            <person name="Rising A."/>
            <person name="Reimegard J."/>
            <person name="Sonavane S."/>
            <person name="Akerstrom W."/>
            <person name="Nylinder S."/>
            <person name="Hedman E."/>
            <person name="Kallberg Y."/>
        </authorList>
    </citation>
    <scope>NUCLEOTIDE SEQUENCE [LARGE SCALE GENOMIC DNA]</scope>
</reference>
<sequence length="57" mass="6808">MKTKREKMYSNLIYITEKVIFFTIIWCKINFCSIFVLRGDYIVQLDVLITKQNGLQS</sequence>
<comment type="caution">
    <text evidence="2">The sequence shown here is derived from an EMBL/GenBank/DDBJ whole genome shotgun (WGS) entry which is preliminary data.</text>
</comment>
<keyword evidence="1" id="KW-1133">Transmembrane helix</keyword>
<keyword evidence="1" id="KW-0472">Membrane</keyword>
<name>A0AAV2BVK4_9ARAC</name>
<protein>
    <submittedName>
        <fullName evidence="2">Uncharacterized protein</fullName>
    </submittedName>
</protein>
<accession>A0AAV2BVK4</accession>
<gene>
    <name evidence="2" type="ORF">LARSCL_LOCUS21885</name>
</gene>
<evidence type="ECO:0000256" key="1">
    <source>
        <dbReference type="SAM" id="Phobius"/>
    </source>
</evidence>
<keyword evidence="3" id="KW-1185">Reference proteome</keyword>
<feature type="transmembrane region" description="Helical" evidence="1">
    <location>
        <begin position="12"/>
        <end position="37"/>
    </location>
</feature>
<proteinExistence type="predicted"/>
<organism evidence="2 3">
    <name type="scientific">Larinioides sclopetarius</name>
    <dbReference type="NCBI Taxonomy" id="280406"/>
    <lineage>
        <taxon>Eukaryota</taxon>
        <taxon>Metazoa</taxon>
        <taxon>Ecdysozoa</taxon>
        <taxon>Arthropoda</taxon>
        <taxon>Chelicerata</taxon>
        <taxon>Arachnida</taxon>
        <taxon>Araneae</taxon>
        <taxon>Araneomorphae</taxon>
        <taxon>Entelegynae</taxon>
        <taxon>Araneoidea</taxon>
        <taxon>Araneidae</taxon>
        <taxon>Larinioides</taxon>
    </lineage>
</organism>
<dbReference type="Proteomes" id="UP001497382">
    <property type="component" value="Unassembled WGS sequence"/>
</dbReference>
<dbReference type="EMBL" id="CAXIEN010000548">
    <property type="protein sequence ID" value="CAL1300326.1"/>
    <property type="molecule type" value="Genomic_DNA"/>
</dbReference>
<evidence type="ECO:0000313" key="3">
    <source>
        <dbReference type="Proteomes" id="UP001497382"/>
    </source>
</evidence>
<evidence type="ECO:0000313" key="2">
    <source>
        <dbReference type="EMBL" id="CAL1300326.1"/>
    </source>
</evidence>